<feature type="compositionally biased region" description="Polar residues" evidence="1">
    <location>
        <begin position="1248"/>
        <end position="1265"/>
    </location>
</feature>
<feature type="compositionally biased region" description="Basic and acidic residues" evidence="1">
    <location>
        <begin position="990"/>
        <end position="1003"/>
    </location>
</feature>
<dbReference type="Gene3D" id="2.30.30.140">
    <property type="match status" value="2"/>
</dbReference>
<feature type="compositionally biased region" description="Polar residues" evidence="1">
    <location>
        <begin position="1370"/>
        <end position="1390"/>
    </location>
</feature>
<dbReference type="Pfam" id="PF04146">
    <property type="entry name" value="YTH"/>
    <property type="match status" value="1"/>
</dbReference>
<dbReference type="Pfam" id="PF00567">
    <property type="entry name" value="TUDOR"/>
    <property type="match status" value="2"/>
</dbReference>
<feature type="compositionally biased region" description="Polar residues" evidence="1">
    <location>
        <begin position="1350"/>
        <end position="1363"/>
    </location>
</feature>
<dbReference type="InterPro" id="IPR002999">
    <property type="entry name" value="Tudor"/>
</dbReference>
<dbReference type="PROSITE" id="PS50304">
    <property type="entry name" value="TUDOR"/>
    <property type="match status" value="2"/>
</dbReference>
<feature type="domain" description="Tudor" evidence="2">
    <location>
        <begin position="1573"/>
        <end position="1631"/>
    </location>
</feature>
<sequence length="1683" mass="185039">MAAASLSLIAPVCYNHPEKRADFKCFDCKYESIICLCPQCNIQVHSLDVFKAHRYEQIEVMQKQRRLSQDVQDIEKLLEVENELLQSVLTRLKYTEEEEKETLSQLVQMQSATKKRVAEIRGCAGAVEKAFQYLAKVSSMLIQCSTQDERSSSKLNQAVAGADTDAAVPMEQPDSSESNSPHQPTPVPVQETPLGSEKQDVPEEPKVQLSKEMEGKDVFPVSIIGSLARNGSFWISKTGEPAMETRKETAMALNNYFKKHGFGNPVVPKEGLFCAALNRQNKEFCRTRVESVSSPEKVRIRFLDYGFVEECASSVLCELSCELDDKFILYQAFQASLFSDLDTQLPYEAKWCFKDLTFNRELMAAVQGQVTDKNGTVIYHVLLSTCGDNSVCINSKVAQLVDEQKLAVENRPVQPREAKADAEAPVVQINPNIAQTADSGAACNAAQEMDNEHAVSVVGKMAKIVSEDSVSDENTTCKDKISVDANSKKEGRQALRPEAEEFVPLSPERVKVSDKLSAQPASKQARIPGILHLPAQGSFSKALFAPESKVDNVPSSDHLPNEMQASELQAKDVPVYDHQENQMLGLKDVAENVAGFESQNVLTPEHSVKEISPYEGAATKLQTFEHQVSDVPASVLVVNKASVSRHLEEGGTKVFPIEHYRNTVPDNHLPVGGVDVAMYNYILNKCSVNMIGMEELTYARFVMIKSDPRRIIEAMKFDVWCSNMKTNRSLNIAFNSVRNGGGRGSVFLLFAGHKFVNFCGLAEMLTSVDPTQSCPMLNEPFKFGGKMIGRCDIRWIYVNNLQFKDIKFKPESRFSVRYLMDAADGLEIANDVGRSIVKAYESITYFNSILQHAIKTHQSYLDNQKEKQPRSDTELPWWKVTREELSDDSPASQEDWDQEIEDNLKTSERSGTDKDKTDASAEFHSSGCENLSIDATHISDDGLSHALDSHQGADQIEIGKDAISTDKEPDGSIKNKDIAVVNDLTSQSLKSEEEIPTENRDSLSKNNNRAHFQSSVKNRSSSEKSLAEETAEVPGDPTDWASKTPSKASLEEAETVPSNDGSDWETRTPSKTSLEEAETVPSYDGSDWETRTPSKTSLKEAETVPSNDGSDWETTTPSRTSLKGAETVPSSDGSDWETRTPSKTSLEEAETVPSHDGSDWETRTPSKTSLKQAETVPSNDGSDWETTTPSRTSLKGSETVPSNDGSDWETTTPSKTSLKEAETVPSNDGSDWETRTPSKTSLEEVKTVPSTDGSDWETRTPSKTSLIEGKTVLSNDGSDWEVRKPSETSLERNVGGPNSTSSSLSKTCVETETAVKSSAIRSLETSPMTGERVNTLAPPSATSDLDKTLPQEQTEVVPSMSRTSLDEESASQFAGGSDWETGTPSKTSLVEGTAVGPSGESDWETGTPSKTSLDTDSLAQPLPFSEGNEETHFKNSLKDEMAEYPGGSSDLEPGGPTNSILIQTTSAANGRSDDAPGIAGMTDSDSCLEVASGCLLSPELLSQESSEELVISDYVPLEIGKEHSIIVQENLTDGGTFWAKVTRARKEEDAFVDAMVRMGTHIEARNKTLDPSEIFIYKQCAVKGRDGHWYRALVEKTLDKGKICVRLLDIGDVWEVNQRALRVLDDKFYTSPPAQAFECCIVYSNSANKKEKSRIAKLVRRNKKLQVLVKGYSAGTVEVQILS</sequence>
<name>A0AAU9VMA1_9CNID</name>
<keyword evidence="5" id="KW-1185">Reference proteome</keyword>
<feature type="compositionally biased region" description="Basic and acidic residues" evidence="1">
    <location>
        <begin position="197"/>
        <end position="209"/>
    </location>
</feature>
<dbReference type="PANTHER" id="PTHR22948">
    <property type="entry name" value="TUDOR DOMAIN CONTAINING PROTEIN"/>
    <property type="match status" value="1"/>
</dbReference>
<evidence type="ECO:0000259" key="2">
    <source>
        <dbReference type="PROSITE" id="PS50304"/>
    </source>
</evidence>
<feature type="region of interest" description="Disordered" evidence="1">
    <location>
        <begin position="153"/>
        <end position="209"/>
    </location>
</feature>
<feature type="compositionally biased region" description="Polar residues" evidence="1">
    <location>
        <begin position="1165"/>
        <end position="1216"/>
    </location>
</feature>
<feature type="compositionally biased region" description="Basic and acidic residues" evidence="1">
    <location>
        <begin position="1232"/>
        <end position="1246"/>
    </location>
</feature>
<feature type="compositionally biased region" description="Polar residues" evidence="1">
    <location>
        <begin position="1104"/>
        <end position="1121"/>
    </location>
</feature>
<reference evidence="4 5" key="1">
    <citation type="submission" date="2022-05" db="EMBL/GenBank/DDBJ databases">
        <authorList>
            <consortium name="Genoscope - CEA"/>
            <person name="William W."/>
        </authorList>
    </citation>
    <scope>NUCLEOTIDE SEQUENCE [LARGE SCALE GENOMIC DNA]</scope>
</reference>
<feature type="domain" description="Tudor" evidence="2">
    <location>
        <begin position="267"/>
        <end position="326"/>
    </location>
</feature>
<comment type="caution">
    <text evidence="4">The sequence shown here is derived from an EMBL/GenBank/DDBJ whole genome shotgun (WGS) entry which is preliminary data.</text>
</comment>
<gene>
    <name evidence="4" type="ORF">PMEA_00010363</name>
</gene>
<feature type="compositionally biased region" description="Polar residues" evidence="1">
    <location>
        <begin position="1404"/>
        <end position="1418"/>
    </location>
</feature>
<feature type="domain" description="YTH" evidence="3">
    <location>
        <begin position="698"/>
        <end position="840"/>
    </location>
</feature>
<feature type="compositionally biased region" description="Polar residues" evidence="1">
    <location>
        <begin position="1004"/>
        <end position="1013"/>
    </location>
</feature>
<evidence type="ECO:0000256" key="1">
    <source>
        <dbReference type="SAM" id="MobiDB-lite"/>
    </source>
</evidence>
<feature type="region of interest" description="Disordered" evidence="1">
    <location>
        <begin position="903"/>
        <end position="923"/>
    </location>
</feature>
<organism evidence="4 5">
    <name type="scientific">Pocillopora meandrina</name>
    <dbReference type="NCBI Taxonomy" id="46732"/>
    <lineage>
        <taxon>Eukaryota</taxon>
        <taxon>Metazoa</taxon>
        <taxon>Cnidaria</taxon>
        <taxon>Anthozoa</taxon>
        <taxon>Hexacorallia</taxon>
        <taxon>Scleractinia</taxon>
        <taxon>Astrocoeniina</taxon>
        <taxon>Pocilloporidae</taxon>
        <taxon>Pocillopora</taxon>
    </lineage>
</organism>
<evidence type="ECO:0000313" key="4">
    <source>
        <dbReference type="EMBL" id="CAH3033903.1"/>
    </source>
</evidence>
<dbReference type="InterPro" id="IPR035437">
    <property type="entry name" value="SNase_OB-fold_sf"/>
</dbReference>
<dbReference type="PANTHER" id="PTHR22948:SF29">
    <property type="entry name" value="FI02030P-RELATED"/>
    <property type="match status" value="1"/>
</dbReference>
<feature type="compositionally biased region" description="Polar residues" evidence="1">
    <location>
        <begin position="173"/>
        <end position="182"/>
    </location>
</feature>
<protein>
    <submittedName>
        <fullName evidence="4">Uncharacterized protein</fullName>
    </submittedName>
</protein>
<evidence type="ECO:0000259" key="3">
    <source>
        <dbReference type="PROSITE" id="PS50882"/>
    </source>
</evidence>
<feature type="compositionally biased region" description="Basic and acidic residues" evidence="1">
    <location>
        <begin position="903"/>
        <end position="921"/>
    </location>
</feature>
<dbReference type="Gene3D" id="2.40.50.90">
    <property type="match status" value="1"/>
</dbReference>
<feature type="compositionally biased region" description="Basic and acidic residues" evidence="1">
    <location>
        <begin position="1088"/>
        <end position="1102"/>
    </location>
</feature>
<dbReference type="CDD" id="cd21134">
    <property type="entry name" value="YTH"/>
    <property type="match status" value="1"/>
</dbReference>
<dbReference type="InterPro" id="IPR050621">
    <property type="entry name" value="Tudor_domain_containing"/>
</dbReference>
<feature type="region of interest" description="Disordered" evidence="1">
    <location>
        <begin position="985"/>
        <end position="1432"/>
    </location>
</feature>
<evidence type="ECO:0000313" key="5">
    <source>
        <dbReference type="Proteomes" id="UP001159428"/>
    </source>
</evidence>
<feature type="compositionally biased region" description="Basic and acidic residues" evidence="1">
    <location>
        <begin position="1280"/>
        <end position="1290"/>
    </location>
</feature>
<dbReference type="GO" id="GO:0003723">
    <property type="term" value="F:RNA binding"/>
    <property type="evidence" value="ECO:0007669"/>
    <property type="project" value="InterPro"/>
</dbReference>
<dbReference type="SMART" id="SM00333">
    <property type="entry name" value="TUDOR"/>
    <property type="match status" value="2"/>
</dbReference>
<dbReference type="SUPFAM" id="SSF63748">
    <property type="entry name" value="Tudor/PWWP/MBT"/>
    <property type="match status" value="2"/>
</dbReference>
<dbReference type="EMBL" id="CALNXJ010000002">
    <property type="protein sequence ID" value="CAH3033903.1"/>
    <property type="molecule type" value="Genomic_DNA"/>
</dbReference>
<dbReference type="Proteomes" id="UP001159428">
    <property type="component" value="Unassembled WGS sequence"/>
</dbReference>
<feature type="compositionally biased region" description="Polar residues" evidence="1">
    <location>
        <begin position="1296"/>
        <end position="1328"/>
    </location>
</feature>
<dbReference type="InterPro" id="IPR007275">
    <property type="entry name" value="YTH_domain"/>
</dbReference>
<proteinExistence type="predicted"/>
<accession>A0AAU9VMA1</accession>
<dbReference type="PROSITE" id="PS50882">
    <property type="entry name" value="YTH"/>
    <property type="match status" value="1"/>
</dbReference>
<dbReference type="Gene3D" id="3.10.590.10">
    <property type="entry name" value="ph1033 like domains"/>
    <property type="match status" value="1"/>
</dbReference>
<feature type="compositionally biased region" description="Polar residues" evidence="1">
    <location>
        <begin position="1056"/>
        <end position="1072"/>
    </location>
</feature>
<feature type="compositionally biased region" description="Polar residues" evidence="1">
    <location>
        <begin position="1128"/>
        <end position="1144"/>
    </location>
</feature>